<comment type="caution">
    <text evidence="1">The sequence shown here is derived from an EMBL/GenBank/DDBJ whole genome shotgun (WGS) entry which is preliminary data.</text>
</comment>
<sequence length="65" mass="7733">MAVNREQLQDILKRANQSARQKAKQSGASLYYIKNNKRIREDAKGNKFEVFFDSTGKRMEREYFE</sequence>
<name>A0A3P3TYT7_9BACL</name>
<dbReference type="OrthoDB" id="2660717at2"/>
<protein>
    <submittedName>
        <fullName evidence="1">Uncharacterized protein</fullName>
    </submittedName>
</protein>
<evidence type="ECO:0000313" key="1">
    <source>
        <dbReference type="EMBL" id="RRJ63255.1"/>
    </source>
</evidence>
<dbReference type="EMBL" id="RRCN01000001">
    <property type="protein sequence ID" value="RRJ63255.1"/>
    <property type="molecule type" value="Genomic_DNA"/>
</dbReference>
<reference evidence="1 2" key="1">
    <citation type="submission" date="2018-11" db="EMBL/GenBank/DDBJ databases">
        <title>Genome sequencing of Paenibacillus sp. KCOM 3021 (= ChDC PVNT-B20).</title>
        <authorList>
            <person name="Kook J.-K."/>
            <person name="Park S.-N."/>
            <person name="Lim Y.K."/>
        </authorList>
    </citation>
    <scope>NUCLEOTIDE SEQUENCE [LARGE SCALE GENOMIC DNA]</scope>
    <source>
        <strain evidence="1 2">KCOM 3021</strain>
    </source>
</reference>
<dbReference type="Proteomes" id="UP000267017">
    <property type="component" value="Unassembled WGS sequence"/>
</dbReference>
<dbReference type="AlphaFoldDB" id="A0A3P3TYT7"/>
<keyword evidence="2" id="KW-1185">Reference proteome</keyword>
<proteinExistence type="predicted"/>
<evidence type="ECO:0000313" key="2">
    <source>
        <dbReference type="Proteomes" id="UP000267017"/>
    </source>
</evidence>
<accession>A0A3P3TYT7</accession>
<organism evidence="1 2">
    <name type="scientific">Paenibacillus oralis</name>
    <dbReference type="NCBI Taxonomy" id="2490856"/>
    <lineage>
        <taxon>Bacteria</taxon>
        <taxon>Bacillati</taxon>
        <taxon>Bacillota</taxon>
        <taxon>Bacilli</taxon>
        <taxon>Bacillales</taxon>
        <taxon>Paenibacillaceae</taxon>
        <taxon>Paenibacillus</taxon>
    </lineage>
</organism>
<gene>
    <name evidence="1" type="ORF">EHV15_10240</name>
</gene>
<dbReference type="RefSeq" id="WP_128631098.1">
    <property type="nucleotide sequence ID" value="NZ_RRCN01000001.1"/>
</dbReference>